<proteinExistence type="predicted"/>
<feature type="non-terminal residue" evidence="1">
    <location>
        <position position="1"/>
    </location>
</feature>
<keyword evidence="2" id="KW-1185">Reference proteome</keyword>
<dbReference type="AlphaFoldDB" id="A0A9P6DXL3"/>
<evidence type="ECO:0000313" key="2">
    <source>
        <dbReference type="Proteomes" id="UP000886523"/>
    </source>
</evidence>
<reference evidence="1" key="1">
    <citation type="journal article" date="2020" name="Nat. Commun.">
        <title>Large-scale genome sequencing of mycorrhizal fungi provides insights into the early evolution of symbiotic traits.</title>
        <authorList>
            <person name="Miyauchi S."/>
            <person name="Kiss E."/>
            <person name="Kuo A."/>
            <person name="Drula E."/>
            <person name="Kohler A."/>
            <person name="Sanchez-Garcia M."/>
            <person name="Morin E."/>
            <person name="Andreopoulos B."/>
            <person name="Barry K.W."/>
            <person name="Bonito G."/>
            <person name="Buee M."/>
            <person name="Carver A."/>
            <person name="Chen C."/>
            <person name="Cichocki N."/>
            <person name="Clum A."/>
            <person name="Culley D."/>
            <person name="Crous P.W."/>
            <person name="Fauchery L."/>
            <person name="Girlanda M."/>
            <person name="Hayes R.D."/>
            <person name="Keri Z."/>
            <person name="LaButti K."/>
            <person name="Lipzen A."/>
            <person name="Lombard V."/>
            <person name="Magnuson J."/>
            <person name="Maillard F."/>
            <person name="Murat C."/>
            <person name="Nolan M."/>
            <person name="Ohm R.A."/>
            <person name="Pangilinan J."/>
            <person name="Pereira M.F."/>
            <person name="Perotto S."/>
            <person name="Peter M."/>
            <person name="Pfister S."/>
            <person name="Riley R."/>
            <person name="Sitrit Y."/>
            <person name="Stielow J.B."/>
            <person name="Szollosi G."/>
            <person name="Zifcakova L."/>
            <person name="Stursova M."/>
            <person name="Spatafora J.W."/>
            <person name="Tedersoo L."/>
            <person name="Vaario L.M."/>
            <person name="Yamada A."/>
            <person name="Yan M."/>
            <person name="Wang P."/>
            <person name="Xu J."/>
            <person name="Bruns T."/>
            <person name="Baldrian P."/>
            <person name="Vilgalys R."/>
            <person name="Dunand C."/>
            <person name="Henrissat B."/>
            <person name="Grigoriev I.V."/>
            <person name="Hibbett D."/>
            <person name="Nagy L.G."/>
            <person name="Martin F.M."/>
        </authorList>
    </citation>
    <scope>NUCLEOTIDE SEQUENCE</scope>
    <source>
        <strain evidence="1">UP504</strain>
    </source>
</reference>
<sequence length="147" mass="17107">WINLQLNIRVLRDQLLKKLHAQKFELANLERAHTKTNRDEDQKTKAHVEKAVKHRAPGIDVTLNKYNALQKDMLRERGKNGVKRDAYVPPELSIEGLYKLDVDQDIWQNADMADFKGGKVPLWLSDMEVWDGIRAAQEVKSCREELF</sequence>
<accession>A0A9P6DXL3</accession>
<dbReference type="Proteomes" id="UP000886523">
    <property type="component" value="Unassembled WGS sequence"/>
</dbReference>
<gene>
    <name evidence="1" type="ORF">BS47DRAFT_1294856</name>
</gene>
<protein>
    <submittedName>
        <fullName evidence="1">Uncharacterized protein</fullName>
    </submittedName>
</protein>
<dbReference type="OrthoDB" id="3259165at2759"/>
<comment type="caution">
    <text evidence="1">The sequence shown here is derived from an EMBL/GenBank/DDBJ whole genome shotgun (WGS) entry which is preliminary data.</text>
</comment>
<organism evidence="1 2">
    <name type="scientific">Hydnum rufescens UP504</name>
    <dbReference type="NCBI Taxonomy" id="1448309"/>
    <lineage>
        <taxon>Eukaryota</taxon>
        <taxon>Fungi</taxon>
        <taxon>Dikarya</taxon>
        <taxon>Basidiomycota</taxon>
        <taxon>Agaricomycotina</taxon>
        <taxon>Agaricomycetes</taxon>
        <taxon>Cantharellales</taxon>
        <taxon>Hydnaceae</taxon>
        <taxon>Hydnum</taxon>
    </lineage>
</organism>
<evidence type="ECO:0000313" key="1">
    <source>
        <dbReference type="EMBL" id="KAF9514718.1"/>
    </source>
</evidence>
<name>A0A9P6DXL3_9AGAM</name>
<dbReference type="EMBL" id="MU128958">
    <property type="protein sequence ID" value="KAF9514718.1"/>
    <property type="molecule type" value="Genomic_DNA"/>
</dbReference>